<name>A0A3M0GDQ0_9FLAO</name>
<reference evidence="3 4" key="1">
    <citation type="submission" date="2018-10" db="EMBL/GenBank/DDBJ databases">
        <title>Dokdonia luteus sp. nov., isolated from sea water.</title>
        <authorList>
            <person name="Zhou L.Y."/>
            <person name="Du Z.J."/>
        </authorList>
    </citation>
    <scope>NUCLEOTIDE SEQUENCE [LARGE SCALE GENOMIC DNA]</scope>
    <source>
        <strain evidence="3 4">SH27</strain>
    </source>
</reference>
<dbReference type="AlphaFoldDB" id="A0A3M0GDQ0"/>
<proteinExistence type="predicted"/>
<dbReference type="RefSeq" id="WP_121916484.1">
    <property type="nucleotide sequence ID" value="NZ_REFV01000003.1"/>
</dbReference>
<dbReference type="InterPro" id="IPR006869">
    <property type="entry name" value="DUF547"/>
</dbReference>
<comment type="caution">
    <text evidence="3">The sequence shown here is derived from an EMBL/GenBank/DDBJ whole genome shotgun (WGS) entry which is preliminary data.</text>
</comment>
<protein>
    <submittedName>
        <fullName evidence="3">DUF547 domain-containing protein</fullName>
    </submittedName>
</protein>
<dbReference type="Pfam" id="PF04784">
    <property type="entry name" value="DUF547"/>
    <property type="match status" value="1"/>
</dbReference>
<evidence type="ECO:0000313" key="3">
    <source>
        <dbReference type="EMBL" id="RMB62850.1"/>
    </source>
</evidence>
<feature type="domain" description="DUF547" evidence="2">
    <location>
        <begin position="147"/>
        <end position="252"/>
    </location>
</feature>
<evidence type="ECO:0000256" key="1">
    <source>
        <dbReference type="SAM" id="MobiDB-lite"/>
    </source>
</evidence>
<gene>
    <name evidence="3" type="ORF">EAX61_04520</name>
</gene>
<dbReference type="PROSITE" id="PS51257">
    <property type="entry name" value="PROKAR_LIPOPROTEIN"/>
    <property type="match status" value="1"/>
</dbReference>
<sequence length="314" mass="35944">MRNTIYLLVAIIIASCGSSKRTSPAPQSPEIVTQTVVTVPQNGSGTTPDVQESDSIETPQTPKEDCVELPEVIEVVPAPETPEIIDDSNQYLDEIVEVRTTFDHSNFNKILVQNVSKAGNVNYDAIKRNWSTLRAYITSLGENMPTEDWSRNEKLAYWMNAYNAMTIDLILRHQPLESIKDIKDPWKQRFWKLGEKYYNLDEIEHQILRKMGDPRIHFGINCASFSCPPLLNEAFTAEKVNSQLKSLASKFINDPKRNTITTDRVEISKIFDWFAKDFKTSGSVIDYLNKYSETKISTNAKVRYMDYNWALNDQ</sequence>
<dbReference type="Proteomes" id="UP000281985">
    <property type="component" value="Unassembled WGS sequence"/>
</dbReference>
<evidence type="ECO:0000313" key="4">
    <source>
        <dbReference type="Proteomes" id="UP000281985"/>
    </source>
</evidence>
<keyword evidence="4" id="KW-1185">Reference proteome</keyword>
<evidence type="ECO:0000259" key="2">
    <source>
        <dbReference type="Pfam" id="PF04784"/>
    </source>
</evidence>
<feature type="region of interest" description="Disordered" evidence="1">
    <location>
        <begin position="39"/>
        <end position="62"/>
    </location>
</feature>
<dbReference type="PANTHER" id="PTHR46361:SF3">
    <property type="entry name" value="ELECTRON CARRIER_ PROTEIN DISULFIDE OXIDOREDUCTASE"/>
    <property type="match status" value="1"/>
</dbReference>
<dbReference type="OrthoDB" id="526867at2"/>
<dbReference type="EMBL" id="REFV01000003">
    <property type="protein sequence ID" value="RMB62850.1"/>
    <property type="molecule type" value="Genomic_DNA"/>
</dbReference>
<dbReference type="PANTHER" id="PTHR46361">
    <property type="entry name" value="ELECTRON CARRIER/ PROTEIN DISULFIDE OXIDOREDUCTASE"/>
    <property type="match status" value="1"/>
</dbReference>
<organism evidence="3 4">
    <name type="scientific">Dokdonia sinensis</name>
    <dbReference type="NCBI Taxonomy" id="2479847"/>
    <lineage>
        <taxon>Bacteria</taxon>
        <taxon>Pseudomonadati</taxon>
        <taxon>Bacteroidota</taxon>
        <taxon>Flavobacteriia</taxon>
        <taxon>Flavobacteriales</taxon>
        <taxon>Flavobacteriaceae</taxon>
        <taxon>Dokdonia</taxon>
    </lineage>
</organism>
<feature type="compositionally biased region" description="Polar residues" evidence="1">
    <location>
        <begin position="39"/>
        <end position="50"/>
    </location>
</feature>
<accession>A0A3M0GDQ0</accession>